<dbReference type="EMBL" id="FQXZ01000001">
    <property type="protein sequence ID" value="SHH61086.1"/>
    <property type="molecule type" value="Genomic_DNA"/>
</dbReference>
<dbReference type="OrthoDB" id="9768004at2"/>
<feature type="chain" id="PRO_5012115760" description="Lipoprotein" evidence="1">
    <location>
        <begin position="22"/>
        <end position="193"/>
    </location>
</feature>
<proteinExistence type="predicted"/>
<reference evidence="2 3" key="1">
    <citation type="submission" date="2016-11" db="EMBL/GenBank/DDBJ databases">
        <authorList>
            <person name="Jaros S."/>
            <person name="Januszkiewicz K."/>
            <person name="Wedrychowicz H."/>
        </authorList>
    </citation>
    <scope>NUCLEOTIDE SEQUENCE [LARGE SCALE GENOMIC DNA]</scope>
    <source>
        <strain evidence="2 3">CECT 7868</strain>
    </source>
</reference>
<dbReference type="InterPro" id="IPR016187">
    <property type="entry name" value="CTDL_fold"/>
</dbReference>
<dbReference type="SUPFAM" id="SSF56436">
    <property type="entry name" value="C-type lectin-like"/>
    <property type="match status" value="1"/>
</dbReference>
<dbReference type="Gene3D" id="3.90.1580.10">
    <property type="entry name" value="paralog of FGE (formylglycine-generating enzyme)"/>
    <property type="match status" value="1"/>
</dbReference>
<name>A0A1M5UE33_9VIBR</name>
<organism evidence="2 3">
    <name type="scientific">Vibrio aerogenes CECT 7868</name>
    <dbReference type="NCBI Taxonomy" id="1216006"/>
    <lineage>
        <taxon>Bacteria</taxon>
        <taxon>Pseudomonadati</taxon>
        <taxon>Pseudomonadota</taxon>
        <taxon>Gammaproteobacteria</taxon>
        <taxon>Vibrionales</taxon>
        <taxon>Vibrionaceae</taxon>
        <taxon>Vibrio</taxon>
    </lineage>
</organism>
<evidence type="ECO:0000313" key="2">
    <source>
        <dbReference type="EMBL" id="SHH61086.1"/>
    </source>
</evidence>
<keyword evidence="1" id="KW-0732">Signal</keyword>
<accession>A0A1M5UE33</accession>
<dbReference type="AlphaFoldDB" id="A0A1M5UE33"/>
<sequence length="193" mass="21943">MKLRWLSLCLLPLLAACNSSSDLSASSESVSQQQIDTIIKNIQTQHPKLDHQLQQQILDVAVRAIENMVFIKGGSFMMGDFHAPCNPKDVKRMDWTPEAKCLSSLTSKKTGADHLHKVTLDSYSLSKYETSMANFDTYLQTLGQPFDQYFVQWKVDGKPLKHTDTYYQKFYKRAQQKPTKVNGGPKQKIIVRG</sequence>
<dbReference type="InterPro" id="IPR042095">
    <property type="entry name" value="SUMF_sf"/>
</dbReference>
<gene>
    <name evidence="2" type="ORF">VA7868_00069</name>
</gene>
<dbReference type="PROSITE" id="PS51257">
    <property type="entry name" value="PROKAR_LIPOPROTEIN"/>
    <property type="match status" value="1"/>
</dbReference>
<evidence type="ECO:0000313" key="3">
    <source>
        <dbReference type="Proteomes" id="UP000184608"/>
    </source>
</evidence>
<keyword evidence="3" id="KW-1185">Reference proteome</keyword>
<protein>
    <recommendedName>
        <fullName evidence="4">Lipoprotein</fullName>
    </recommendedName>
</protein>
<dbReference type="Proteomes" id="UP000184608">
    <property type="component" value="Unassembled WGS sequence"/>
</dbReference>
<dbReference type="STRING" id="1216006.VA7868_00069"/>
<dbReference type="RefSeq" id="WP_139281470.1">
    <property type="nucleotide sequence ID" value="NZ_FQXZ01000001.1"/>
</dbReference>
<evidence type="ECO:0000256" key="1">
    <source>
        <dbReference type="SAM" id="SignalP"/>
    </source>
</evidence>
<evidence type="ECO:0008006" key="4">
    <source>
        <dbReference type="Google" id="ProtNLM"/>
    </source>
</evidence>
<feature type="signal peptide" evidence="1">
    <location>
        <begin position="1"/>
        <end position="21"/>
    </location>
</feature>